<name>A0A9P9EH92_9HYPO</name>
<evidence type="ECO:0000256" key="1">
    <source>
        <dbReference type="SAM" id="MobiDB-lite"/>
    </source>
</evidence>
<accession>A0A9P9EH92</accession>
<feature type="compositionally biased region" description="Basic and acidic residues" evidence="1">
    <location>
        <begin position="168"/>
        <end position="179"/>
    </location>
</feature>
<proteinExistence type="predicted"/>
<comment type="caution">
    <text evidence="2">The sequence shown here is derived from an EMBL/GenBank/DDBJ whole genome shotgun (WGS) entry which is preliminary data.</text>
</comment>
<reference evidence="2" key="1">
    <citation type="journal article" date="2021" name="Nat. Commun.">
        <title>Genetic determinants of endophytism in the Arabidopsis root mycobiome.</title>
        <authorList>
            <person name="Mesny F."/>
            <person name="Miyauchi S."/>
            <person name="Thiergart T."/>
            <person name="Pickel B."/>
            <person name="Atanasova L."/>
            <person name="Karlsson M."/>
            <person name="Huettel B."/>
            <person name="Barry K.W."/>
            <person name="Haridas S."/>
            <person name="Chen C."/>
            <person name="Bauer D."/>
            <person name="Andreopoulos W."/>
            <person name="Pangilinan J."/>
            <person name="LaButti K."/>
            <person name="Riley R."/>
            <person name="Lipzen A."/>
            <person name="Clum A."/>
            <person name="Drula E."/>
            <person name="Henrissat B."/>
            <person name="Kohler A."/>
            <person name="Grigoriev I.V."/>
            <person name="Martin F.M."/>
            <person name="Hacquard S."/>
        </authorList>
    </citation>
    <scope>NUCLEOTIDE SEQUENCE</scope>
    <source>
        <strain evidence="2">MPI-CAGE-AT-0147</strain>
    </source>
</reference>
<organism evidence="2 3">
    <name type="scientific">Dactylonectria macrodidyma</name>
    <dbReference type="NCBI Taxonomy" id="307937"/>
    <lineage>
        <taxon>Eukaryota</taxon>
        <taxon>Fungi</taxon>
        <taxon>Dikarya</taxon>
        <taxon>Ascomycota</taxon>
        <taxon>Pezizomycotina</taxon>
        <taxon>Sordariomycetes</taxon>
        <taxon>Hypocreomycetidae</taxon>
        <taxon>Hypocreales</taxon>
        <taxon>Nectriaceae</taxon>
        <taxon>Dactylonectria</taxon>
    </lineage>
</organism>
<dbReference type="AlphaFoldDB" id="A0A9P9EH92"/>
<evidence type="ECO:0000313" key="3">
    <source>
        <dbReference type="Proteomes" id="UP000738349"/>
    </source>
</evidence>
<feature type="non-terminal residue" evidence="2">
    <location>
        <position position="1"/>
    </location>
</feature>
<feature type="region of interest" description="Disordered" evidence="1">
    <location>
        <begin position="141"/>
        <end position="222"/>
    </location>
</feature>
<protein>
    <submittedName>
        <fullName evidence="2">Uncharacterized protein</fullName>
    </submittedName>
</protein>
<evidence type="ECO:0000313" key="2">
    <source>
        <dbReference type="EMBL" id="KAH7137815.1"/>
    </source>
</evidence>
<dbReference type="EMBL" id="JAGMUV010000012">
    <property type="protein sequence ID" value="KAH7137815.1"/>
    <property type="molecule type" value="Genomic_DNA"/>
</dbReference>
<gene>
    <name evidence="2" type="ORF">EDB81DRAFT_800946</name>
</gene>
<dbReference type="OrthoDB" id="5098281at2759"/>
<keyword evidence="3" id="KW-1185">Reference proteome</keyword>
<feature type="compositionally biased region" description="Polar residues" evidence="1">
    <location>
        <begin position="181"/>
        <end position="195"/>
    </location>
</feature>
<dbReference type="Proteomes" id="UP000738349">
    <property type="component" value="Unassembled WGS sequence"/>
</dbReference>
<sequence>TLPSHATLACLRRSLITYVTPNAFFYVNGRFIITLNPEGNLKITIYALSIERHPGNVSDFKNYQEHLLDNRNVAPGEQYMLYNFELTSSIYDTTKAEAIEFSITYYFRGRRRSFISIIAKVVGRTSTNQLTIRILDLTYLPKPPSHNTPATPSNAKKRQDHSIQSTHTEMDFDKEERTDTPPLTQINQSSSSVRTQDFEVINDNAPNVPTVPERRHRKQRYR</sequence>